<evidence type="ECO:0000259" key="2">
    <source>
        <dbReference type="PROSITE" id="PS50975"/>
    </source>
</evidence>
<keyword evidence="1" id="KW-0067">ATP-binding</keyword>
<dbReference type="eggNOG" id="COG2232">
    <property type="taxonomic scope" value="Bacteria"/>
</dbReference>
<dbReference type="AlphaFoldDB" id="E8R3R9"/>
<reference key="1">
    <citation type="submission" date="2010-11" db="EMBL/GenBank/DDBJ databases">
        <title>The complete sequence of chromosome of Isophaera pallida ATCC 43644.</title>
        <authorList>
            <consortium name="US DOE Joint Genome Institute (JGI-PGF)"/>
            <person name="Lucas S."/>
            <person name="Copeland A."/>
            <person name="Lapidus A."/>
            <person name="Bruce D."/>
            <person name="Goodwin L."/>
            <person name="Pitluck S."/>
            <person name="Kyrpides N."/>
            <person name="Mavromatis K."/>
            <person name="Pagani I."/>
            <person name="Ivanova N."/>
            <person name="Saunders E."/>
            <person name="Brettin T."/>
            <person name="Detter J.C."/>
            <person name="Han C."/>
            <person name="Tapia R."/>
            <person name="Land M."/>
            <person name="Hauser L."/>
            <person name="Markowitz V."/>
            <person name="Cheng J.-F."/>
            <person name="Hugenholtz P."/>
            <person name="Woyke T."/>
            <person name="Wu D."/>
            <person name="Eisen J.A."/>
        </authorList>
    </citation>
    <scope>NUCLEOTIDE SEQUENCE</scope>
    <source>
        <strain>ATCC 43644</strain>
    </source>
</reference>
<dbReference type="EMBL" id="CP002353">
    <property type="protein sequence ID" value="ADV62654.1"/>
    <property type="molecule type" value="Genomic_DNA"/>
</dbReference>
<evidence type="ECO:0000256" key="1">
    <source>
        <dbReference type="PROSITE-ProRule" id="PRU00409"/>
    </source>
</evidence>
<dbReference type="STRING" id="575540.Isop_2074"/>
<organism evidence="3 4">
    <name type="scientific">Isosphaera pallida (strain ATCC 43644 / DSM 9630 / IS1B)</name>
    <dbReference type="NCBI Taxonomy" id="575540"/>
    <lineage>
        <taxon>Bacteria</taxon>
        <taxon>Pseudomonadati</taxon>
        <taxon>Planctomycetota</taxon>
        <taxon>Planctomycetia</taxon>
        <taxon>Isosphaerales</taxon>
        <taxon>Isosphaeraceae</taxon>
        <taxon>Isosphaera</taxon>
    </lineage>
</organism>
<reference evidence="3 4" key="2">
    <citation type="journal article" date="2011" name="Stand. Genomic Sci.">
        <title>Complete genome sequence of Isosphaera pallida type strain (IS1B).</title>
        <authorList>
            <consortium name="US DOE Joint Genome Institute (JGI-PGF)"/>
            <person name="Goker M."/>
            <person name="Cleland D."/>
            <person name="Saunders E."/>
            <person name="Lapidus A."/>
            <person name="Nolan M."/>
            <person name="Lucas S."/>
            <person name="Hammon N."/>
            <person name="Deshpande S."/>
            <person name="Cheng J.F."/>
            <person name="Tapia R."/>
            <person name="Han C."/>
            <person name="Goodwin L."/>
            <person name="Pitluck S."/>
            <person name="Liolios K."/>
            <person name="Pagani I."/>
            <person name="Ivanova N."/>
            <person name="Mavromatis K."/>
            <person name="Pati A."/>
            <person name="Chen A."/>
            <person name="Palaniappan K."/>
            <person name="Land M."/>
            <person name="Hauser L."/>
            <person name="Chang Y.J."/>
            <person name="Jeffries C.D."/>
            <person name="Detter J.C."/>
            <person name="Beck B."/>
            <person name="Woyke T."/>
            <person name="Bristow J."/>
            <person name="Eisen J.A."/>
            <person name="Markowitz V."/>
            <person name="Hugenholtz P."/>
            <person name="Kyrpides N.C."/>
            <person name="Klenk H.P."/>
        </authorList>
    </citation>
    <scope>NUCLEOTIDE SEQUENCE [LARGE SCALE GENOMIC DNA]</scope>
    <source>
        <strain evidence="4">ATCC 43644 / DSM 9630 / IS1B</strain>
    </source>
</reference>
<name>E8R3R9_ISOPI</name>
<accession>E8R3R9</accession>
<feature type="domain" description="ATP-grasp" evidence="2">
    <location>
        <begin position="239"/>
        <end position="303"/>
    </location>
</feature>
<proteinExistence type="predicted"/>
<dbReference type="GO" id="GO:0005524">
    <property type="term" value="F:ATP binding"/>
    <property type="evidence" value="ECO:0007669"/>
    <property type="project" value="UniProtKB-UniRule"/>
</dbReference>
<protein>
    <recommendedName>
        <fullName evidence="2">ATP-grasp domain-containing protein</fullName>
    </recommendedName>
</protein>
<evidence type="ECO:0000313" key="4">
    <source>
        <dbReference type="Proteomes" id="UP000008631"/>
    </source>
</evidence>
<sequence>MGWAGVETTTLWPEPPERGHPVLIVGASARAAAFGLRRAGWTPWTIDLFADADTRVLTRGRSRRIASRRYPCHLPNLARGWVPSDAAWLAVGGLENHPDVLEQIKACVTGPALGCSPEATRAVRDWRKLGPFLIRHHFAAPETRLDHAGVPCDGSWLLKPRASAGGRRVEPWRGRRLGNPSDWLWQQRIVGVAVSAVYRVGSSHDCQLVGITRQFHGLPGRPFLHRGNLAPWYPPLPTLHPELEGLGQRLTETFGLAGLFGVDGVLDSKGRFQVVEVNPRPPASAELFERGASRQTPALKWVAYAPRPLQLPDPPPLWWRDALERAVCLDPAPPTFADLPLPGTRFQTGDPFCSFLVPCEPNDNPASIDRALQPLDDLFNSLPSLDS</sequence>
<dbReference type="Pfam" id="PF02655">
    <property type="entry name" value="ATP-grasp_3"/>
    <property type="match status" value="1"/>
</dbReference>
<dbReference type="InParanoid" id="E8R3R9"/>
<dbReference type="Gene3D" id="3.30.470.20">
    <property type="entry name" value="ATP-grasp fold, B domain"/>
    <property type="match status" value="1"/>
</dbReference>
<dbReference type="InterPro" id="IPR011761">
    <property type="entry name" value="ATP-grasp"/>
</dbReference>
<dbReference type="InterPro" id="IPR003806">
    <property type="entry name" value="ATP-grasp_PylC-type"/>
</dbReference>
<dbReference type="GO" id="GO:0046872">
    <property type="term" value="F:metal ion binding"/>
    <property type="evidence" value="ECO:0007669"/>
    <property type="project" value="InterPro"/>
</dbReference>
<evidence type="ECO:0000313" key="3">
    <source>
        <dbReference type="EMBL" id="ADV62654.1"/>
    </source>
</evidence>
<dbReference type="SUPFAM" id="SSF56059">
    <property type="entry name" value="Glutathione synthetase ATP-binding domain-like"/>
    <property type="match status" value="1"/>
</dbReference>
<dbReference type="Proteomes" id="UP000008631">
    <property type="component" value="Chromosome"/>
</dbReference>
<dbReference type="PROSITE" id="PS50975">
    <property type="entry name" value="ATP_GRASP"/>
    <property type="match status" value="1"/>
</dbReference>
<keyword evidence="1" id="KW-0547">Nucleotide-binding</keyword>
<gene>
    <name evidence="3" type="ordered locus">Isop_2074</name>
</gene>
<keyword evidence="4" id="KW-1185">Reference proteome</keyword>
<dbReference type="KEGG" id="ipa:Isop_2074"/>
<dbReference type="HOGENOM" id="CLU_057102_1_0_0"/>